<keyword evidence="1" id="KW-1133">Transmembrane helix</keyword>
<sequence length="114" mass="11405">MSAALLRMRRVGPLAARIAGAIFGGYALGALASVAALALPMSAPQGVITGMLASFIFYAGAVIWVFLARSARRAWAGLLLAVLPLALAAWWASSPVAHATSAASTVASAGGAQP</sequence>
<dbReference type="EMBL" id="SMOD01000008">
    <property type="protein sequence ID" value="TDG08137.1"/>
    <property type="molecule type" value="Genomic_DNA"/>
</dbReference>
<protein>
    <submittedName>
        <fullName evidence="2">DUF3649 domain-containing protein</fullName>
    </submittedName>
</protein>
<dbReference type="InterPro" id="IPR022109">
    <property type="entry name" value="DUF3649"/>
</dbReference>
<feature type="transmembrane region" description="Helical" evidence="1">
    <location>
        <begin position="21"/>
        <end position="41"/>
    </location>
</feature>
<dbReference type="RefSeq" id="WP_133183045.1">
    <property type="nucleotide sequence ID" value="NZ_SMOD01000008.1"/>
</dbReference>
<dbReference type="Pfam" id="PF12365">
    <property type="entry name" value="DUF3649"/>
    <property type="match status" value="1"/>
</dbReference>
<feature type="transmembrane region" description="Helical" evidence="1">
    <location>
        <begin position="47"/>
        <end position="67"/>
    </location>
</feature>
<comment type="caution">
    <text evidence="2">The sequence shown here is derived from an EMBL/GenBank/DDBJ whole genome shotgun (WGS) entry which is preliminary data.</text>
</comment>
<accession>A0A4R5LGF4</accession>
<reference evidence="2 3" key="1">
    <citation type="submission" date="2019-03" db="EMBL/GenBank/DDBJ databases">
        <title>Paraburkholderia sp. isolated from native Mimosa gymnas in Guartela State Park, Brazil.</title>
        <authorList>
            <person name="Paulitsch F."/>
            <person name="Hungria M."/>
            <person name="Delamuta J.R.M."/>
            <person name="Ribeiro R.A."/>
            <person name="Dall'Agnol R."/>
            <person name="Silva J.S.B."/>
        </authorList>
    </citation>
    <scope>NUCLEOTIDE SEQUENCE [LARGE SCALE GENOMIC DNA]</scope>
    <source>
        <strain evidence="2 3">CNPSo 3008</strain>
    </source>
</reference>
<evidence type="ECO:0000256" key="1">
    <source>
        <dbReference type="SAM" id="Phobius"/>
    </source>
</evidence>
<dbReference type="Proteomes" id="UP000295606">
    <property type="component" value="Unassembled WGS sequence"/>
</dbReference>
<evidence type="ECO:0000313" key="2">
    <source>
        <dbReference type="EMBL" id="TDG08137.1"/>
    </source>
</evidence>
<keyword evidence="1" id="KW-0472">Membrane</keyword>
<gene>
    <name evidence="2" type="ORF">E1N52_12195</name>
</gene>
<organism evidence="2 3">
    <name type="scientific">Paraburkholderia guartelaensis</name>
    <dbReference type="NCBI Taxonomy" id="2546446"/>
    <lineage>
        <taxon>Bacteria</taxon>
        <taxon>Pseudomonadati</taxon>
        <taxon>Pseudomonadota</taxon>
        <taxon>Betaproteobacteria</taxon>
        <taxon>Burkholderiales</taxon>
        <taxon>Burkholderiaceae</taxon>
        <taxon>Paraburkholderia</taxon>
    </lineage>
</organism>
<proteinExistence type="predicted"/>
<dbReference type="AlphaFoldDB" id="A0A4R5LGF4"/>
<keyword evidence="1" id="KW-0812">Transmembrane</keyword>
<dbReference type="OrthoDB" id="1684279at2"/>
<evidence type="ECO:0000313" key="3">
    <source>
        <dbReference type="Proteomes" id="UP000295606"/>
    </source>
</evidence>
<name>A0A4R5LGF4_9BURK</name>
<feature type="transmembrane region" description="Helical" evidence="1">
    <location>
        <begin position="74"/>
        <end position="92"/>
    </location>
</feature>